<dbReference type="AlphaFoldDB" id="A0A6N9Q0S8"/>
<evidence type="ECO:0000256" key="1">
    <source>
        <dbReference type="ARBA" id="ARBA00022729"/>
    </source>
</evidence>
<gene>
    <name evidence="3" type="ORF">ERL59_06165</name>
</gene>
<dbReference type="InterPro" id="IPR032812">
    <property type="entry name" value="SbsA_Ig"/>
</dbReference>
<dbReference type="OrthoDB" id="57539at2"/>
<evidence type="ECO:0000259" key="2">
    <source>
        <dbReference type="Pfam" id="PF13205"/>
    </source>
</evidence>
<accession>A0A6N9Q0S8</accession>
<sequence>MVFKRSNFLFFFIVIVLLSYSSVFPQSISYAKYEDWIKLPEKKEVPLVKTFTIQFNKQIFVEDIDGIVIESEDMFIPVTIGLKGNEATVTPVEYLRPNTDYTLRIFLDHARYYMNFSTEKTDENFLYMGKKDVVSEYAPDEIIPDLNYYRLDMEKGNPIRIYVTDDYEEEFGKGFAYTEIEDIIKSIEKIKDFQPYENVNSSLDIYFYTDDSDTPFPEKTQGKASSWGEHTEILINGSTLPFDFRPVLTHEIVHYFDQQSSLDDQDKQEIYEKFWGEDYRFWLLEGGAEYSAFFHHKYTTNSFNDLDLISVKDSKSSIVKYVKKLKSNKAILDKDIQLNSFDDIKRASDENYGVTLALFWYLAEEYGYEEVYEYVEYIGDHFEPEQSISGSEKDEIAIQFFDKTEEEILEDWLEYFDDFQ</sequence>
<dbReference type="RefSeq" id="WP_160645322.1">
    <property type="nucleotide sequence ID" value="NZ_SIJB01000015.1"/>
</dbReference>
<comment type="caution">
    <text evidence="3">The sequence shown here is derived from an EMBL/GenBank/DDBJ whole genome shotgun (WGS) entry which is preliminary data.</text>
</comment>
<protein>
    <recommendedName>
        <fullName evidence="2">SbsA Ig-like domain-containing protein</fullName>
    </recommendedName>
</protein>
<evidence type="ECO:0000313" key="3">
    <source>
        <dbReference type="EMBL" id="NBI28535.1"/>
    </source>
</evidence>
<keyword evidence="4" id="KW-1185">Reference proteome</keyword>
<organism evidence="3 4">
    <name type="scientific">Chengkuizengella marina</name>
    <dbReference type="NCBI Taxonomy" id="2507566"/>
    <lineage>
        <taxon>Bacteria</taxon>
        <taxon>Bacillati</taxon>
        <taxon>Bacillota</taxon>
        <taxon>Bacilli</taxon>
        <taxon>Bacillales</taxon>
        <taxon>Paenibacillaceae</taxon>
        <taxon>Chengkuizengella</taxon>
    </lineage>
</organism>
<keyword evidence="1" id="KW-0732">Signal</keyword>
<dbReference type="Proteomes" id="UP000448943">
    <property type="component" value="Unassembled WGS sequence"/>
</dbReference>
<dbReference type="EMBL" id="SIJB01000015">
    <property type="protein sequence ID" value="NBI28535.1"/>
    <property type="molecule type" value="Genomic_DNA"/>
</dbReference>
<dbReference type="Pfam" id="PF13205">
    <property type="entry name" value="Big_5"/>
    <property type="match status" value="1"/>
</dbReference>
<name>A0A6N9Q0S8_9BACL</name>
<evidence type="ECO:0000313" key="4">
    <source>
        <dbReference type="Proteomes" id="UP000448943"/>
    </source>
</evidence>
<proteinExistence type="predicted"/>
<reference evidence="3 4" key="1">
    <citation type="submission" date="2019-01" db="EMBL/GenBank/DDBJ databases">
        <title>Chengkuizengella sp. nov., isolated from deep-sea sediment of East Pacific Ocean.</title>
        <authorList>
            <person name="Yang J."/>
            <person name="Lai Q."/>
            <person name="Shao Z."/>
        </authorList>
    </citation>
    <scope>NUCLEOTIDE SEQUENCE [LARGE SCALE GENOMIC DNA]</scope>
    <source>
        <strain evidence="3 4">YPA3-1-1</strain>
    </source>
</reference>
<feature type="domain" description="SbsA Ig-like" evidence="2">
    <location>
        <begin position="42"/>
        <end position="105"/>
    </location>
</feature>